<dbReference type="GO" id="GO:0003677">
    <property type="term" value="F:DNA binding"/>
    <property type="evidence" value="ECO:0007669"/>
    <property type="project" value="InterPro"/>
</dbReference>
<evidence type="ECO:0000313" key="4">
    <source>
        <dbReference type="Proteomes" id="UP000004980"/>
    </source>
</evidence>
<evidence type="ECO:0000259" key="1">
    <source>
        <dbReference type="Pfam" id="PF00816"/>
    </source>
</evidence>
<dbReference type="Proteomes" id="UP000236649">
    <property type="component" value="Chromosome 3"/>
</dbReference>
<dbReference type="Gene3D" id="4.10.430.10">
    <property type="entry name" value="Histone-like protein H-NS, C-terminal domain"/>
    <property type="match status" value="1"/>
</dbReference>
<organism evidence="2 5">
    <name type="scientific">Paraburkholderia hospita</name>
    <dbReference type="NCBI Taxonomy" id="169430"/>
    <lineage>
        <taxon>Bacteria</taxon>
        <taxon>Pseudomonadati</taxon>
        <taxon>Pseudomonadota</taxon>
        <taxon>Betaproteobacteria</taxon>
        <taxon>Burkholderiales</taxon>
        <taxon>Burkholderiaceae</taxon>
        <taxon>Paraburkholderia</taxon>
    </lineage>
</organism>
<dbReference type="RefSeq" id="WP_007584385.1">
    <property type="nucleotide sequence ID" value="NZ_AKAU01000108.1"/>
</dbReference>
<evidence type="ECO:0000313" key="3">
    <source>
        <dbReference type="EMBL" id="EIM98907.1"/>
    </source>
</evidence>
<dbReference type="InterPro" id="IPR037150">
    <property type="entry name" value="H-NS_C_dom_sf"/>
</dbReference>
<keyword evidence="4" id="KW-1185">Reference proteome</keyword>
<dbReference type="Pfam" id="PF00816">
    <property type="entry name" value="Histone_HNS"/>
    <property type="match status" value="1"/>
</dbReference>
<sequence>MDERKRESIVAYLRRRMTEFGTRPEDIAVSMAADTERLRAIRYRDAFGHTWDGRGASPQWIIQATSAGQSLEHFVVERPQVEASDKLTRVKRCDDPFAGTRLASIKSEGVEAA</sequence>
<dbReference type="EMBL" id="AKAU01000108">
    <property type="protein sequence ID" value="EIM98907.1"/>
    <property type="molecule type" value="Genomic_DNA"/>
</dbReference>
<gene>
    <name evidence="2" type="ORF">C2L64_34205</name>
    <name evidence="3" type="ORF">WQE_21066</name>
</gene>
<protein>
    <submittedName>
        <fullName evidence="2">Histone family protein nucleoid-structuring protein H-NS</fullName>
    </submittedName>
</protein>
<dbReference type="SUPFAM" id="SSF81273">
    <property type="entry name" value="H-NS histone-like proteins"/>
    <property type="match status" value="1"/>
</dbReference>
<feature type="domain" description="DNA-binding protein H-NS-like C-terminal" evidence="1">
    <location>
        <begin position="42"/>
        <end position="74"/>
    </location>
</feature>
<dbReference type="InterPro" id="IPR027444">
    <property type="entry name" value="H-NS_C_dom"/>
</dbReference>
<evidence type="ECO:0000313" key="5">
    <source>
        <dbReference type="Proteomes" id="UP000236649"/>
    </source>
</evidence>
<dbReference type="KEGG" id="phs:C2L64_34205"/>
<dbReference type="AlphaFoldDB" id="A0AAN1JGK9"/>
<evidence type="ECO:0000313" key="2">
    <source>
        <dbReference type="EMBL" id="AUT73426.1"/>
    </source>
</evidence>
<dbReference type="EMBL" id="CP026107">
    <property type="protein sequence ID" value="AUT73426.1"/>
    <property type="molecule type" value="Genomic_DNA"/>
</dbReference>
<dbReference type="GeneID" id="55533360"/>
<name>A0AAN1JGK9_9BURK</name>
<reference evidence="2 5" key="2">
    <citation type="submission" date="2018-01" db="EMBL/GenBank/DDBJ databases">
        <title>Species boundaries and ecological features among Paraburkholderia terrae DSMZ17804T, P. hospita DSMZ17164T and P. caribensis DSMZ13236T.</title>
        <authorList>
            <person name="Pratama A.A."/>
        </authorList>
    </citation>
    <scope>NUCLEOTIDE SEQUENCE [LARGE SCALE GENOMIC DNA]</scope>
    <source>
        <strain evidence="2 5">DSM 17164</strain>
    </source>
</reference>
<dbReference type="Proteomes" id="UP000004980">
    <property type="component" value="Unassembled WGS sequence"/>
</dbReference>
<reference evidence="3 4" key="1">
    <citation type="journal article" date="2012" name="J. Bacteriol.">
        <title>Draft Genome Sequence of the Soil Bacterium Burkholderia terrae Strain BS001, Which Interacts with Fungal Surface Structures.</title>
        <authorList>
            <person name="Nazir R."/>
            <person name="Hansen M.A."/>
            <person name="Sorensen S."/>
            <person name="van Elsas J.D."/>
        </authorList>
    </citation>
    <scope>NUCLEOTIDE SEQUENCE [LARGE SCALE GENOMIC DNA]</scope>
    <source>
        <strain evidence="3 4">BS001</strain>
    </source>
</reference>
<accession>A0AAN1JGK9</accession>
<proteinExistence type="predicted"/>